<organism evidence="1">
    <name type="scientific">bioreactor metagenome</name>
    <dbReference type="NCBI Taxonomy" id="1076179"/>
    <lineage>
        <taxon>unclassified sequences</taxon>
        <taxon>metagenomes</taxon>
        <taxon>ecological metagenomes</taxon>
    </lineage>
</organism>
<reference evidence="1" key="1">
    <citation type="submission" date="2019-08" db="EMBL/GenBank/DDBJ databases">
        <authorList>
            <person name="Kucharzyk K."/>
            <person name="Murdoch R.W."/>
            <person name="Higgins S."/>
            <person name="Loffler F."/>
        </authorList>
    </citation>
    <scope>NUCLEOTIDE SEQUENCE</scope>
</reference>
<protein>
    <submittedName>
        <fullName evidence="1">Uncharacterized protein</fullName>
    </submittedName>
</protein>
<gene>
    <name evidence="1" type="ORF">SDC9_208744</name>
</gene>
<comment type="caution">
    <text evidence="1">The sequence shown here is derived from an EMBL/GenBank/DDBJ whole genome shotgun (WGS) entry which is preliminary data.</text>
</comment>
<sequence>MEVMIPQANPTIIKYGVNLPTTFTLLCSGINKKLSGINTAVITIQLFL</sequence>
<accession>A0A645JD58</accession>
<evidence type="ECO:0000313" key="1">
    <source>
        <dbReference type="EMBL" id="MPN61010.1"/>
    </source>
</evidence>
<dbReference type="AlphaFoldDB" id="A0A645JD58"/>
<dbReference type="EMBL" id="VSSQ01137041">
    <property type="protein sequence ID" value="MPN61010.1"/>
    <property type="molecule type" value="Genomic_DNA"/>
</dbReference>
<proteinExistence type="predicted"/>
<name>A0A645JD58_9ZZZZ</name>